<dbReference type="RefSeq" id="WP_013268448.1">
    <property type="nucleotide sequence ID" value="NC_014375.1"/>
</dbReference>
<keyword evidence="2" id="KW-0732">Signal</keyword>
<evidence type="ECO:0000256" key="1">
    <source>
        <dbReference type="SAM" id="MobiDB-lite"/>
    </source>
</evidence>
<evidence type="ECO:0000313" key="3">
    <source>
        <dbReference type="EMBL" id="ADL00345.1"/>
    </source>
</evidence>
<dbReference type="STRING" id="633149.Bresu_1033"/>
<feature type="signal peptide" evidence="2">
    <location>
        <begin position="1"/>
        <end position="24"/>
    </location>
</feature>
<feature type="compositionally biased region" description="Low complexity" evidence="1">
    <location>
        <begin position="71"/>
        <end position="81"/>
    </location>
</feature>
<organism evidence="3 4">
    <name type="scientific">Brevundimonas subvibrioides (strain ATCC 15264 / DSM 4735 / LMG 14903 / NBRC 16000 / CB 81)</name>
    <name type="common">Caulobacter subvibrioides</name>
    <dbReference type="NCBI Taxonomy" id="633149"/>
    <lineage>
        <taxon>Bacteria</taxon>
        <taxon>Pseudomonadati</taxon>
        <taxon>Pseudomonadota</taxon>
        <taxon>Alphaproteobacteria</taxon>
        <taxon>Caulobacterales</taxon>
        <taxon>Caulobacteraceae</taxon>
        <taxon>Brevundimonas</taxon>
    </lineage>
</organism>
<gene>
    <name evidence="3" type="ordered locus">Bresu_1033</name>
</gene>
<dbReference type="EMBL" id="CP002102">
    <property type="protein sequence ID" value="ADL00345.1"/>
    <property type="molecule type" value="Genomic_DNA"/>
</dbReference>
<protein>
    <recommendedName>
        <fullName evidence="5">Lipoprotein</fullName>
    </recommendedName>
</protein>
<reference evidence="4" key="1">
    <citation type="journal article" date="2011" name="J. Bacteriol.">
        <title>Genome sequences of eight morphologically diverse alphaproteobacteria.</title>
        <authorList>
            <consortium name="US DOE Joint Genome Institute"/>
            <person name="Brown P.J."/>
            <person name="Kysela D.T."/>
            <person name="Buechlein A."/>
            <person name="Hemmerich C."/>
            <person name="Brun Y.V."/>
        </authorList>
    </citation>
    <scope>NUCLEOTIDE SEQUENCE [LARGE SCALE GENOMIC DNA]</scope>
    <source>
        <strain evidence="4">ATCC 15264 / DSM 4735 / LMG 14903 / NBRC 16000 / CB 81</strain>
    </source>
</reference>
<sequence length="96" mass="9478">MRKLIIASAAIALAGSLAACGESAADKQAEVQADALEQQAAAAPTESQETALNAEADRIEQQAGNADGGMTTSNTPNTSPSAPEGAMAPVTTPPAN</sequence>
<feature type="chain" id="PRO_5003127051" description="Lipoprotein" evidence="2">
    <location>
        <begin position="25"/>
        <end position="96"/>
    </location>
</feature>
<dbReference type="Proteomes" id="UP000002696">
    <property type="component" value="Chromosome"/>
</dbReference>
<evidence type="ECO:0008006" key="5">
    <source>
        <dbReference type="Google" id="ProtNLM"/>
    </source>
</evidence>
<proteinExistence type="predicted"/>
<name>D9QNE4_BRESC</name>
<dbReference type="KEGG" id="bsb:Bresu_1033"/>
<accession>D9QNE4</accession>
<keyword evidence="4" id="KW-1185">Reference proteome</keyword>
<evidence type="ECO:0000313" key="4">
    <source>
        <dbReference type="Proteomes" id="UP000002696"/>
    </source>
</evidence>
<dbReference type="PROSITE" id="PS51257">
    <property type="entry name" value="PROKAR_LIPOPROTEIN"/>
    <property type="match status" value="1"/>
</dbReference>
<dbReference type="InParanoid" id="D9QNE4"/>
<dbReference type="AlphaFoldDB" id="D9QNE4"/>
<evidence type="ECO:0000256" key="2">
    <source>
        <dbReference type="SAM" id="SignalP"/>
    </source>
</evidence>
<feature type="region of interest" description="Disordered" evidence="1">
    <location>
        <begin position="36"/>
        <end position="96"/>
    </location>
</feature>
<dbReference type="HOGENOM" id="CLU_2528392_0_0_5"/>
<dbReference type="BioCyc" id="BSUB633149:G1GM8-1032-MONOMER"/>